<comment type="function">
    <text evidence="1">Multidrug efflux pump.</text>
</comment>
<reference evidence="15 16" key="1">
    <citation type="submission" date="2017-01" db="EMBL/GenBank/DDBJ databases">
        <authorList>
            <person name="Mah S.A."/>
            <person name="Swanson W.J."/>
            <person name="Moy G.W."/>
            <person name="Vacquier V.D."/>
        </authorList>
    </citation>
    <scope>NUCLEOTIDE SEQUENCE [LARGE SCALE GENOMIC DNA]</scope>
    <source>
        <strain evidence="15 16">NIO-1016</strain>
    </source>
</reference>
<evidence type="ECO:0000256" key="4">
    <source>
        <dbReference type="ARBA" id="ARBA00020268"/>
    </source>
</evidence>
<dbReference type="PIRSF" id="PIRSF006603">
    <property type="entry name" value="DinF"/>
    <property type="match status" value="1"/>
</dbReference>
<keyword evidence="7" id="KW-1003">Cell membrane</keyword>
<evidence type="ECO:0000256" key="2">
    <source>
        <dbReference type="ARBA" id="ARBA00004651"/>
    </source>
</evidence>
<organism evidence="15 16">
    <name type="scientific">Domibacillus enclensis</name>
    <dbReference type="NCBI Taxonomy" id="1017273"/>
    <lineage>
        <taxon>Bacteria</taxon>
        <taxon>Bacillati</taxon>
        <taxon>Bacillota</taxon>
        <taxon>Bacilli</taxon>
        <taxon>Bacillales</taxon>
        <taxon>Bacillaceae</taxon>
        <taxon>Domibacillus</taxon>
    </lineage>
</organism>
<evidence type="ECO:0000256" key="9">
    <source>
        <dbReference type="ARBA" id="ARBA00022989"/>
    </source>
</evidence>
<keyword evidence="17" id="KW-1185">Reference proteome</keyword>
<feature type="transmembrane region" description="Helical" evidence="13">
    <location>
        <begin position="286"/>
        <end position="305"/>
    </location>
</feature>
<feature type="transmembrane region" description="Helical" evidence="13">
    <location>
        <begin position="418"/>
        <end position="437"/>
    </location>
</feature>
<dbReference type="Pfam" id="PF01554">
    <property type="entry name" value="MatE"/>
    <property type="match status" value="2"/>
</dbReference>
<evidence type="ECO:0000256" key="3">
    <source>
        <dbReference type="ARBA" id="ARBA00010199"/>
    </source>
</evidence>
<feature type="transmembrane region" description="Helical" evidence="13">
    <location>
        <begin position="359"/>
        <end position="377"/>
    </location>
</feature>
<reference evidence="14" key="3">
    <citation type="submission" date="2017-03" db="EMBL/GenBank/DDBJ databases">
        <authorList>
            <person name="Dastager S.G."/>
            <person name="Neurgaonkar P.S."/>
            <person name="Dharne M.S."/>
        </authorList>
    </citation>
    <scope>NUCLEOTIDE SEQUENCE</scope>
    <source>
        <strain evidence="14">DSM 25145</strain>
    </source>
</reference>
<keyword evidence="5" id="KW-0813">Transport</keyword>
<feature type="transmembrane region" description="Helical" evidence="13">
    <location>
        <begin position="91"/>
        <end position="113"/>
    </location>
</feature>
<gene>
    <name evidence="14" type="ORF">B1B05_01575</name>
    <name evidence="15" type="ORF">SAMN05443094_101332</name>
</gene>
<feature type="transmembrane region" description="Helical" evidence="13">
    <location>
        <begin position="133"/>
        <end position="153"/>
    </location>
</feature>
<dbReference type="EMBL" id="FTLX01000001">
    <property type="protein sequence ID" value="SIP97590.1"/>
    <property type="molecule type" value="Genomic_DNA"/>
</dbReference>
<dbReference type="GO" id="GO:0005886">
    <property type="term" value="C:plasma membrane"/>
    <property type="evidence" value="ECO:0007669"/>
    <property type="project" value="UniProtKB-SubCell"/>
</dbReference>
<accession>A0A1N6NZV7</accession>
<feature type="transmembrane region" description="Helical" evidence="13">
    <location>
        <begin position="14"/>
        <end position="38"/>
    </location>
</feature>
<keyword evidence="8 13" id="KW-0812">Transmembrane</keyword>
<keyword evidence="10" id="KW-0406">Ion transport</keyword>
<evidence type="ECO:0000256" key="5">
    <source>
        <dbReference type="ARBA" id="ARBA00022448"/>
    </source>
</evidence>
<evidence type="ECO:0000256" key="13">
    <source>
        <dbReference type="SAM" id="Phobius"/>
    </source>
</evidence>
<comment type="subcellular location">
    <subcellularLocation>
        <location evidence="2">Cell membrane</location>
        <topology evidence="2">Multi-pass membrane protein</topology>
    </subcellularLocation>
</comment>
<dbReference type="InterPro" id="IPR002528">
    <property type="entry name" value="MATE_fam"/>
</dbReference>
<dbReference type="AlphaFoldDB" id="A0A1N6NZV7"/>
<dbReference type="OrthoDB" id="9780160at2"/>
<feature type="transmembrane region" description="Helical" evidence="13">
    <location>
        <begin position="58"/>
        <end position="79"/>
    </location>
</feature>
<dbReference type="CDD" id="cd13131">
    <property type="entry name" value="MATE_NorM_like"/>
    <property type="match status" value="1"/>
</dbReference>
<comment type="similarity">
    <text evidence="3">Belongs to the multi antimicrobial extrusion (MATE) (TC 2.A.66.1) family.</text>
</comment>
<evidence type="ECO:0000256" key="8">
    <source>
        <dbReference type="ARBA" id="ARBA00022692"/>
    </source>
</evidence>
<evidence type="ECO:0000256" key="7">
    <source>
        <dbReference type="ARBA" id="ARBA00022475"/>
    </source>
</evidence>
<dbReference type="STRING" id="1017273.SAMN05443094_101332"/>
<evidence type="ECO:0000256" key="12">
    <source>
        <dbReference type="ARBA" id="ARBA00031636"/>
    </source>
</evidence>
<evidence type="ECO:0000256" key="1">
    <source>
        <dbReference type="ARBA" id="ARBA00003408"/>
    </source>
</evidence>
<evidence type="ECO:0000256" key="6">
    <source>
        <dbReference type="ARBA" id="ARBA00022449"/>
    </source>
</evidence>
<feature type="transmembrane region" description="Helical" evidence="13">
    <location>
        <begin position="389"/>
        <end position="412"/>
    </location>
</feature>
<keyword evidence="11 13" id="KW-0472">Membrane</keyword>
<feature type="transmembrane region" description="Helical" evidence="13">
    <location>
        <begin position="317"/>
        <end position="339"/>
    </location>
</feature>
<proteinExistence type="inferred from homology"/>
<reference evidence="17" key="2">
    <citation type="submission" date="2017-03" db="EMBL/GenBank/DDBJ databases">
        <title>Bacillus sp. V-88(T) DSM27956, whole genome shotgun sequencing project.</title>
        <authorList>
            <person name="Dastager S.G."/>
            <person name="Neurgaonkar P.S."/>
            <person name="Dharne M.S."/>
        </authorList>
    </citation>
    <scope>NUCLEOTIDE SEQUENCE [LARGE SCALE GENOMIC DNA]</scope>
    <source>
        <strain evidence="17">DSM 25145</strain>
    </source>
</reference>
<dbReference type="InterPro" id="IPR050222">
    <property type="entry name" value="MATE_MdtK"/>
</dbReference>
<evidence type="ECO:0000256" key="11">
    <source>
        <dbReference type="ARBA" id="ARBA00023136"/>
    </source>
</evidence>
<dbReference type="Proteomes" id="UP000186385">
    <property type="component" value="Unassembled WGS sequence"/>
</dbReference>
<evidence type="ECO:0000313" key="15">
    <source>
        <dbReference type="EMBL" id="SIP97590.1"/>
    </source>
</evidence>
<keyword evidence="6" id="KW-0050">Antiport</keyword>
<dbReference type="GO" id="GO:0006811">
    <property type="term" value="P:monoatomic ion transport"/>
    <property type="evidence" value="ECO:0007669"/>
    <property type="project" value="UniProtKB-KW"/>
</dbReference>
<dbReference type="GO" id="GO:0042910">
    <property type="term" value="F:xenobiotic transmembrane transporter activity"/>
    <property type="evidence" value="ECO:0007669"/>
    <property type="project" value="InterPro"/>
</dbReference>
<dbReference type="EMBL" id="MWSK01000001">
    <property type="protein sequence ID" value="OXS80195.1"/>
    <property type="molecule type" value="Genomic_DNA"/>
</dbReference>
<protein>
    <recommendedName>
        <fullName evidence="4">Probable multidrug resistance protein NorM</fullName>
    </recommendedName>
    <alternativeName>
        <fullName evidence="12">Multidrug-efflux transporter</fullName>
    </alternativeName>
</protein>
<sequence>MIETASTRAKVRQFLLILVPILVTQLAMFSMTFLDTIMSGRYGADDLAGVAVGSSLWFPVYTGLSGILLSITPIVGHLIGGKKRDGVSFSVIQGVYVALLMSIVTYIMGFLFLEKALGLMSLEDNVRRIAFEYLIGLSIGILPLYMTAILRGFIDALGMTRTSMIITLMTLPLNGLFNYVLIYGKFGFPELGGVGAGYASGLTYWLILFITVWIILRHEPFSTYRIFHRLPRPNVAKWKEIFVLGLPIGLSIFFETSIFSAVTLLMSEYSTNVIAAHQAAINFASLTYMIPLSISMALTIVIGFESGAGRFHDARRYSWIGIMMAVGVASVGTIVIFTFRDAFAYLYSTDPEVLELTAGFLIFAAIFQLSDAVQAPVQGALRGYKDVNVTFIMTMISYWVIGLPLGWALARWSDMGPYGYWVGLITGLTCGAITLSVRLRIVQRRKTAQLAA</sequence>
<feature type="transmembrane region" description="Helical" evidence="13">
    <location>
        <begin position="196"/>
        <end position="216"/>
    </location>
</feature>
<feature type="transmembrane region" description="Helical" evidence="13">
    <location>
        <begin position="165"/>
        <end position="184"/>
    </location>
</feature>
<evidence type="ECO:0000313" key="14">
    <source>
        <dbReference type="EMBL" id="OXS80195.1"/>
    </source>
</evidence>
<dbReference type="PANTHER" id="PTHR43298:SF2">
    <property type="entry name" value="FMN_FAD EXPORTER YEEO-RELATED"/>
    <property type="match status" value="1"/>
</dbReference>
<dbReference type="InterPro" id="IPR048279">
    <property type="entry name" value="MdtK-like"/>
</dbReference>
<dbReference type="GO" id="GO:0015297">
    <property type="term" value="F:antiporter activity"/>
    <property type="evidence" value="ECO:0007669"/>
    <property type="project" value="UniProtKB-KW"/>
</dbReference>
<feature type="transmembrane region" description="Helical" evidence="13">
    <location>
        <begin position="241"/>
        <end position="266"/>
    </location>
</feature>
<evidence type="ECO:0000313" key="17">
    <source>
        <dbReference type="Proteomes" id="UP000215545"/>
    </source>
</evidence>
<keyword evidence="9 13" id="KW-1133">Transmembrane helix</keyword>
<dbReference type="PANTHER" id="PTHR43298">
    <property type="entry name" value="MULTIDRUG RESISTANCE PROTEIN NORM-RELATED"/>
    <property type="match status" value="1"/>
</dbReference>
<evidence type="ECO:0000313" key="16">
    <source>
        <dbReference type="Proteomes" id="UP000186385"/>
    </source>
</evidence>
<evidence type="ECO:0000256" key="10">
    <source>
        <dbReference type="ARBA" id="ARBA00023065"/>
    </source>
</evidence>
<name>A0A1N6NZV7_9BACI</name>
<dbReference type="Proteomes" id="UP000215545">
    <property type="component" value="Unassembled WGS sequence"/>
</dbReference>
<dbReference type="NCBIfam" id="TIGR00797">
    <property type="entry name" value="matE"/>
    <property type="match status" value="1"/>
</dbReference>
<dbReference type="RefSeq" id="WP_045849496.1">
    <property type="nucleotide sequence ID" value="NZ_FTLX01000001.1"/>
</dbReference>